<evidence type="ECO:0000313" key="4">
    <source>
        <dbReference type="Proteomes" id="UP001165082"/>
    </source>
</evidence>
<dbReference type="GO" id="GO:0001682">
    <property type="term" value="P:tRNA 5'-leader removal"/>
    <property type="evidence" value="ECO:0007669"/>
    <property type="project" value="InterPro"/>
</dbReference>
<evidence type="ECO:0000256" key="1">
    <source>
        <dbReference type="ARBA" id="ARBA00010800"/>
    </source>
</evidence>
<sequence length="115" mass="13217">MYPIRPTVSSNNTNKHQIQDQIQDHVDNTTGGETKKRKYKCIDVLYSERASLLSKTLQVRSYDRSTQTALVKVRRDLEDKLTAATATVDDIKGHRVRILKIYSHGTERTVKNVMK</sequence>
<protein>
    <submittedName>
        <fullName evidence="3">Uncharacterized protein</fullName>
    </submittedName>
</protein>
<comment type="similarity">
    <text evidence="1">Belongs to the eukaryotic/archaeal RNase P protein component 2 family.</text>
</comment>
<dbReference type="Pfam" id="PF01900">
    <property type="entry name" value="RNase_P_Rpp14"/>
    <property type="match status" value="1"/>
</dbReference>
<dbReference type="EMBL" id="BRXZ01003743">
    <property type="protein sequence ID" value="GMH60970.1"/>
    <property type="molecule type" value="Genomic_DNA"/>
</dbReference>
<accession>A0A9W7A415</accession>
<comment type="caution">
    <text evidence="3">The sequence shown here is derived from an EMBL/GenBank/DDBJ whole genome shotgun (WGS) entry which is preliminary data.</text>
</comment>
<gene>
    <name evidence="3" type="ORF">TrRE_jg7459</name>
</gene>
<evidence type="ECO:0000313" key="3">
    <source>
        <dbReference type="EMBL" id="GMH60970.1"/>
    </source>
</evidence>
<keyword evidence="2" id="KW-0819">tRNA processing</keyword>
<dbReference type="GO" id="GO:0030677">
    <property type="term" value="C:ribonuclease P complex"/>
    <property type="evidence" value="ECO:0007669"/>
    <property type="project" value="InterPro"/>
</dbReference>
<proteinExistence type="inferred from homology"/>
<dbReference type="Proteomes" id="UP001165082">
    <property type="component" value="Unassembled WGS sequence"/>
</dbReference>
<evidence type="ECO:0000256" key="2">
    <source>
        <dbReference type="ARBA" id="ARBA00022694"/>
    </source>
</evidence>
<organism evidence="3 4">
    <name type="scientific">Triparma retinervis</name>
    <dbReference type="NCBI Taxonomy" id="2557542"/>
    <lineage>
        <taxon>Eukaryota</taxon>
        <taxon>Sar</taxon>
        <taxon>Stramenopiles</taxon>
        <taxon>Ochrophyta</taxon>
        <taxon>Bolidophyceae</taxon>
        <taxon>Parmales</taxon>
        <taxon>Triparmaceae</taxon>
        <taxon>Triparma</taxon>
    </lineage>
</organism>
<reference evidence="3" key="1">
    <citation type="submission" date="2022-07" db="EMBL/GenBank/DDBJ databases">
        <title>Genome analysis of Parmales, a sister group of diatoms, reveals the evolutionary specialization of diatoms from phago-mixotrophs to photoautotrophs.</title>
        <authorList>
            <person name="Ban H."/>
            <person name="Sato S."/>
            <person name="Yoshikawa S."/>
            <person name="Kazumasa Y."/>
            <person name="Nakamura Y."/>
            <person name="Ichinomiya M."/>
            <person name="Saitoh K."/>
            <person name="Sato N."/>
            <person name="Blanc-Mathieu R."/>
            <person name="Endo H."/>
            <person name="Kuwata A."/>
            <person name="Ogata H."/>
        </authorList>
    </citation>
    <scope>NUCLEOTIDE SEQUENCE</scope>
</reference>
<dbReference type="InterPro" id="IPR038085">
    <property type="entry name" value="Rnp2-like_sf"/>
</dbReference>
<dbReference type="InterPro" id="IPR002759">
    <property type="entry name" value="Pop5/Rpp14/Rnp2-like"/>
</dbReference>
<name>A0A9W7A415_9STRA</name>
<keyword evidence="4" id="KW-1185">Reference proteome</keyword>
<dbReference type="AlphaFoldDB" id="A0A9W7A415"/>
<dbReference type="SUPFAM" id="SSF160350">
    <property type="entry name" value="Rnp2-like"/>
    <property type="match status" value="1"/>
</dbReference>
<dbReference type="Gene3D" id="3.30.70.3250">
    <property type="entry name" value="Ribonuclease P, Pop5 subunit"/>
    <property type="match status" value="1"/>
</dbReference>